<accession>A0A291QQF7</accession>
<name>A0A291QQF7_9BACT</name>
<dbReference type="EC" id="5.4.99.-" evidence="3"/>
<dbReference type="GO" id="GO:0000455">
    <property type="term" value="P:enzyme-directed rRNA pseudouridine synthesis"/>
    <property type="evidence" value="ECO:0007669"/>
    <property type="project" value="TreeGrafter"/>
</dbReference>
<dbReference type="GO" id="GO:0003723">
    <property type="term" value="F:RNA binding"/>
    <property type="evidence" value="ECO:0007669"/>
    <property type="project" value="InterPro"/>
</dbReference>
<dbReference type="Pfam" id="PF00849">
    <property type="entry name" value="PseudoU_synth_2"/>
    <property type="match status" value="1"/>
</dbReference>
<comment type="catalytic activity">
    <reaction evidence="3">
        <text>a uridine in RNA = a pseudouridine in RNA</text>
        <dbReference type="Rhea" id="RHEA:48348"/>
        <dbReference type="Rhea" id="RHEA-COMP:12068"/>
        <dbReference type="Rhea" id="RHEA-COMP:12069"/>
        <dbReference type="ChEBI" id="CHEBI:65314"/>
        <dbReference type="ChEBI" id="CHEBI:65315"/>
    </reaction>
</comment>
<dbReference type="InterPro" id="IPR006224">
    <property type="entry name" value="PsdUridine_synth_RluA-like_CS"/>
</dbReference>
<dbReference type="OrthoDB" id="9807829at2"/>
<evidence type="ECO:0000256" key="3">
    <source>
        <dbReference type="RuleBase" id="RU362028"/>
    </source>
</evidence>
<keyword evidence="6" id="KW-1185">Reference proteome</keyword>
<dbReference type="InterPro" id="IPR050188">
    <property type="entry name" value="RluA_PseudoU_synthase"/>
</dbReference>
<dbReference type="NCBIfam" id="TIGR00005">
    <property type="entry name" value="rluA_subfam"/>
    <property type="match status" value="1"/>
</dbReference>
<dbReference type="Proteomes" id="UP000220133">
    <property type="component" value="Chromosome"/>
</dbReference>
<dbReference type="PANTHER" id="PTHR21600">
    <property type="entry name" value="MITOCHONDRIAL RNA PSEUDOURIDINE SYNTHASE"/>
    <property type="match status" value="1"/>
</dbReference>
<evidence type="ECO:0000313" key="6">
    <source>
        <dbReference type="Proteomes" id="UP000220133"/>
    </source>
</evidence>
<dbReference type="GO" id="GO:0140098">
    <property type="term" value="F:catalytic activity, acting on RNA"/>
    <property type="evidence" value="ECO:0007669"/>
    <property type="project" value="UniProtKB-ARBA"/>
</dbReference>
<evidence type="ECO:0000259" key="4">
    <source>
        <dbReference type="Pfam" id="PF00849"/>
    </source>
</evidence>
<evidence type="ECO:0000256" key="1">
    <source>
        <dbReference type="ARBA" id="ARBA00010876"/>
    </source>
</evidence>
<proteinExistence type="inferred from homology"/>
<dbReference type="EMBL" id="CP023777">
    <property type="protein sequence ID" value="ATL46112.1"/>
    <property type="molecule type" value="Genomic_DNA"/>
</dbReference>
<protein>
    <recommendedName>
        <fullName evidence="3">Pseudouridine synthase</fullName>
        <ecNumber evidence="3">5.4.99.-</ecNumber>
    </recommendedName>
</protein>
<dbReference type="RefSeq" id="WP_098192501.1">
    <property type="nucleotide sequence ID" value="NZ_CP023777.1"/>
</dbReference>
<dbReference type="InterPro" id="IPR006225">
    <property type="entry name" value="PsdUridine_synth_RluC/D"/>
</dbReference>
<dbReference type="PANTHER" id="PTHR21600:SF87">
    <property type="entry name" value="RNA PSEUDOURIDYLATE SYNTHASE DOMAIN-CONTAINING PROTEIN 1"/>
    <property type="match status" value="1"/>
</dbReference>
<dbReference type="GO" id="GO:0009982">
    <property type="term" value="F:pseudouridine synthase activity"/>
    <property type="evidence" value="ECO:0007669"/>
    <property type="project" value="InterPro"/>
</dbReference>
<dbReference type="InterPro" id="IPR020103">
    <property type="entry name" value="PsdUridine_synth_cat_dom_sf"/>
</dbReference>
<feature type="active site" evidence="2">
    <location>
        <position position="55"/>
    </location>
</feature>
<dbReference type="InterPro" id="IPR006145">
    <property type="entry name" value="PsdUridine_synth_RsuA/RluA"/>
</dbReference>
<dbReference type="Gene3D" id="3.30.2350.10">
    <property type="entry name" value="Pseudouridine synthase"/>
    <property type="match status" value="1"/>
</dbReference>
<dbReference type="KEGG" id="cbae:COR50_02425"/>
<organism evidence="5 6">
    <name type="scientific">Chitinophaga caeni</name>
    <dbReference type="NCBI Taxonomy" id="2029983"/>
    <lineage>
        <taxon>Bacteria</taxon>
        <taxon>Pseudomonadati</taxon>
        <taxon>Bacteroidota</taxon>
        <taxon>Chitinophagia</taxon>
        <taxon>Chitinophagales</taxon>
        <taxon>Chitinophagaceae</taxon>
        <taxon>Chitinophaga</taxon>
    </lineage>
</organism>
<dbReference type="CDD" id="cd02869">
    <property type="entry name" value="PseudoU_synth_RluA_like"/>
    <property type="match status" value="1"/>
</dbReference>
<gene>
    <name evidence="5" type="ORF">COR50_02425</name>
</gene>
<comment type="function">
    <text evidence="3">Responsible for synthesis of pseudouridine from uracil.</text>
</comment>
<comment type="similarity">
    <text evidence="1 3">Belongs to the pseudouridine synthase RluA family.</text>
</comment>
<sequence>MRIEDYIIFENDDMVAINKPSGLLTLPDRHNAELSSLSGLLKKKYNEIFIVHRLDKDTSGLIIFAKHAASHKYLSKLFESREVSKFYLGIVNGILPNEKGSIKESLMEHPVQAGKMVVNSKGKTSHTDYQVKETFDLYSLVEMQIHTGRMHQIRVHMKWLGHPVAVDALYGNGKPIFLSNIKKKFKLGKYVEEERPLLGRLALHSYRLEFNGYDGQIYSLEAPLPKDMNAVLQQLRKQVR</sequence>
<evidence type="ECO:0000256" key="2">
    <source>
        <dbReference type="PIRSR" id="PIRSR606225-1"/>
    </source>
</evidence>
<dbReference type="AlphaFoldDB" id="A0A291QQF7"/>
<feature type="domain" description="Pseudouridine synthase RsuA/RluA-like" evidence="4">
    <location>
        <begin position="14"/>
        <end position="158"/>
    </location>
</feature>
<dbReference type="PROSITE" id="PS01129">
    <property type="entry name" value="PSI_RLU"/>
    <property type="match status" value="1"/>
</dbReference>
<keyword evidence="3" id="KW-0413">Isomerase</keyword>
<dbReference type="SUPFAM" id="SSF55120">
    <property type="entry name" value="Pseudouridine synthase"/>
    <property type="match status" value="1"/>
</dbReference>
<evidence type="ECO:0000313" key="5">
    <source>
        <dbReference type="EMBL" id="ATL46112.1"/>
    </source>
</evidence>
<reference evidence="5 6" key="1">
    <citation type="submission" date="2017-10" db="EMBL/GenBank/DDBJ databases">
        <title>Paenichitinophaga pekingensis gen. nov., sp. nov., isolated from activated sludge.</title>
        <authorList>
            <person name="Jin D."/>
            <person name="Kong X."/>
            <person name="Deng Y."/>
            <person name="Bai Z."/>
        </authorList>
    </citation>
    <scope>NUCLEOTIDE SEQUENCE [LARGE SCALE GENOMIC DNA]</scope>
    <source>
        <strain evidence="5 6">13</strain>
    </source>
</reference>